<feature type="compositionally biased region" description="Basic and acidic residues" evidence="1">
    <location>
        <begin position="211"/>
        <end position="224"/>
    </location>
</feature>
<evidence type="ECO:0000256" key="1">
    <source>
        <dbReference type="SAM" id="MobiDB-lite"/>
    </source>
</evidence>
<evidence type="ECO:0000313" key="3">
    <source>
        <dbReference type="Proteomes" id="UP000736335"/>
    </source>
</evidence>
<dbReference type="AlphaFoldDB" id="A0A9P6H868"/>
<keyword evidence="3" id="KW-1185">Reference proteome</keyword>
<proteinExistence type="predicted"/>
<protein>
    <submittedName>
        <fullName evidence="2">Uncharacterized protein</fullName>
    </submittedName>
</protein>
<organism evidence="2 3">
    <name type="scientific">Thelephora terrestris</name>
    <dbReference type="NCBI Taxonomy" id="56493"/>
    <lineage>
        <taxon>Eukaryota</taxon>
        <taxon>Fungi</taxon>
        <taxon>Dikarya</taxon>
        <taxon>Basidiomycota</taxon>
        <taxon>Agaricomycotina</taxon>
        <taxon>Agaricomycetes</taxon>
        <taxon>Thelephorales</taxon>
        <taxon>Thelephoraceae</taxon>
        <taxon>Thelephora</taxon>
    </lineage>
</organism>
<dbReference type="Proteomes" id="UP000736335">
    <property type="component" value="Unassembled WGS sequence"/>
</dbReference>
<sequence>MFFSRTAYHLRPPIPPWAMKNNTRRKLVYRNEREERQSPQLLRQLCGHELLDRISNTLTATGPTSISKCLRRHCLRFISRIFGPPSISPPTTHSGEPQCWTTKAYRSRRRWKLSVLLIETFRQVQKPLPPLLARAYSNVLSPQPTTSTSESKKDPSETKYSLRMCWIQYPFTGQFFRSYATASRFGIADLAESSSCYTLSDSPTGTAELPKGLRHDPATTEDSARNTWKC</sequence>
<comment type="caution">
    <text evidence="2">The sequence shown here is derived from an EMBL/GenBank/DDBJ whole genome shotgun (WGS) entry which is preliminary data.</text>
</comment>
<reference evidence="2" key="1">
    <citation type="journal article" date="2020" name="Nat. Commun.">
        <title>Large-scale genome sequencing of mycorrhizal fungi provides insights into the early evolution of symbiotic traits.</title>
        <authorList>
            <person name="Miyauchi S."/>
            <person name="Kiss E."/>
            <person name="Kuo A."/>
            <person name="Drula E."/>
            <person name="Kohler A."/>
            <person name="Sanchez-Garcia M."/>
            <person name="Morin E."/>
            <person name="Andreopoulos B."/>
            <person name="Barry K.W."/>
            <person name="Bonito G."/>
            <person name="Buee M."/>
            <person name="Carver A."/>
            <person name="Chen C."/>
            <person name="Cichocki N."/>
            <person name="Clum A."/>
            <person name="Culley D."/>
            <person name="Crous P.W."/>
            <person name="Fauchery L."/>
            <person name="Girlanda M."/>
            <person name="Hayes R.D."/>
            <person name="Keri Z."/>
            <person name="LaButti K."/>
            <person name="Lipzen A."/>
            <person name="Lombard V."/>
            <person name="Magnuson J."/>
            <person name="Maillard F."/>
            <person name="Murat C."/>
            <person name="Nolan M."/>
            <person name="Ohm R.A."/>
            <person name="Pangilinan J."/>
            <person name="Pereira M.F."/>
            <person name="Perotto S."/>
            <person name="Peter M."/>
            <person name="Pfister S."/>
            <person name="Riley R."/>
            <person name="Sitrit Y."/>
            <person name="Stielow J.B."/>
            <person name="Szollosi G."/>
            <person name="Zifcakova L."/>
            <person name="Stursova M."/>
            <person name="Spatafora J.W."/>
            <person name="Tedersoo L."/>
            <person name="Vaario L.M."/>
            <person name="Yamada A."/>
            <person name="Yan M."/>
            <person name="Wang P."/>
            <person name="Xu J."/>
            <person name="Bruns T."/>
            <person name="Baldrian P."/>
            <person name="Vilgalys R."/>
            <person name="Dunand C."/>
            <person name="Henrissat B."/>
            <person name="Grigoriev I.V."/>
            <person name="Hibbett D."/>
            <person name="Nagy L.G."/>
            <person name="Martin F.M."/>
        </authorList>
    </citation>
    <scope>NUCLEOTIDE SEQUENCE</scope>
    <source>
        <strain evidence="2">UH-Tt-Lm1</strain>
    </source>
</reference>
<name>A0A9P6H868_9AGAM</name>
<reference evidence="2" key="2">
    <citation type="submission" date="2020-11" db="EMBL/GenBank/DDBJ databases">
        <authorList>
            <consortium name="DOE Joint Genome Institute"/>
            <person name="Kuo A."/>
            <person name="Miyauchi S."/>
            <person name="Kiss E."/>
            <person name="Drula E."/>
            <person name="Kohler A."/>
            <person name="Sanchez-Garcia M."/>
            <person name="Andreopoulos B."/>
            <person name="Barry K.W."/>
            <person name="Bonito G."/>
            <person name="Buee M."/>
            <person name="Carver A."/>
            <person name="Chen C."/>
            <person name="Cichocki N."/>
            <person name="Clum A."/>
            <person name="Culley D."/>
            <person name="Crous P.W."/>
            <person name="Fauchery L."/>
            <person name="Girlanda M."/>
            <person name="Hayes R."/>
            <person name="Keri Z."/>
            <person name="Labutti K."/>
            <person name="Lipzen A."/>
            <person name="Lombard V."/>
            <person name="Magnuson J."/>
            <person name="Maillard F."/>
            <person name="Morin E."/>
            <person name="Murat C."/>
            <person name="Nolan M."/>
            <person name="Ohm R."/>
            <person name="Pangilinan J."/>
            <person name="Pereira M."/>
            <person name="Perotto S."/>
            <person name="Peter M."/>
            <person name="Riley R."/>
            <person name="Sitrit Y."/>
            <person name="Stielow B."/>
            <person name="Szollosi G."/>
            <person name="Zifcakova L."/>
            <person name="Stursova M."/>
            <person name="Spatafora J.W."/>
            <person name="Tedersoo L."/>
            <person name="Vaario L.-M."/>
            <person name="Yamada A."/>
            <person name="Yan M."/>
            <person name="Wang P."/>
            <person name="Xu J."/>
            <person name="Bruns T."/>
            <person name="Baldrian P."/>
            <person name="Vilgalys R."/>
            <person name="Henrissat B."/>
            <person name="Grigoriev I.V."/>
            <person name="Hibbett D."/>
            <person name="Nagy L.G."/>
            <person name="Martin F.M."/>
        </authorList>
    </citation>
    <scope>NUCLEOTIDE SEQUENCE</scope>
    <source>
        <strain evidence="2">UH-Tt-Lm1</strain>
    </source>
</reference>
<accession>A0A9P6H868</accession>
<dbReference type="EMBL" id="WIUZ02000018">
    <property type="protein sequence ID" value="KAF9779729.1"/>
    <property type="molecule type" value="Genomic_DNA"/>
</dbReference>
<evidence type="ECO:0000313" key="2">
    <source>
        <dbReference type="EMBL" id="KAF9779729.1"/>
    </source>
</evidence>
<feature type="region of interest" description="Disordered" evidence="1">
    <location>
        <begin position="207"/>
        <end position="226"/>
    </location>
</feature>
<gene>
    <name evidence="2" type="ORF">BJ322DRAFT_337795</name>
</gene>